<dbReference type="EMBL" id="JADCNN020000018">
    <property type="protein sequence ID" value="MBM6997409.1"/>
    <property type="molecule type" value="Genomic_DNA"/>
</dbReference>
<dbReference type="Proteomes" id="UP001516620">
    <property type="component" value="Unassembled WGS sequence"/>
</dbReference>
<accession>A0ABS2HBI7</accession>
<organism evidence="1 2">
    <name type="scientific">Paenibacillus rhizolycopersici</name>
    <dbReference type="NCBI Taxonomy" id="2780073"/>
    <lineage>
        <taxon>Bacteria</taxon>
        <taxon>Bacillati</taxon>
        <taxon>Bacillota</taxon>
        <taxon>Bacilli</taxon>
        <taxon>Bacillales</taxon>
        <taxon>Paenibacillaceae</taxon>
        <taxon>Paenibacillus</taxon>
    </lineage>
</organism>
<name>A0ABS2HBI7_9BACL</name>
<evidence type="ECO:0008006" key="3">
    <source>
        <dbReference type="Google" id="ProtNLM"/>
    </source>
</evidence>
<proteinExistence type="predicted"/>
<protein>
    <recommendedName>
        <fullName evidence="3">ECF transporter S component</fullName>
    </recommendedName>
</protein>
<dbReference type="RefSeq" id="WP_193418468.1">
    <property type="nucleotide sequence ID" value="NZ_JADCNN020000018.1"/>
</dbReference>
<keyword evidence="2" id="KW-1185">Reference proteome</keyword>
<reference evidence="1 2" key="1">
    <citation type="submission" date="2021-01" db="EMBL/GenBank/DDBJ databases">
        <title>Paenibacillus sp.nov. isolated from the rhizosphere soil of tomato plant.</title>
        <authorList>
            <person name="Thin K.K."/>
            <person name="Zhang X."/>
            <person name="He S."/>
        </authorList>
    </citation>
    <scope>NUCLEOTIDE SEQUENCE [LARGE SCALE GENOMIC DNA]</scope>
    <source>
        <strain evidence="1 2">DXFW5</strain>
    </source>
</reference>
<sequence>MYRKKYFKDIVVHAAFLCVGIVLLVLQLLNIQVPSPTLAIQALFGPAGKLLANLLS</sequence>
<comment type="caution">
    <text evidence="1">The sequence shown here is derived from an EMBL/GenBank/DDBJ whole genome shotgun (WGS) entry which is preliminary data.</text>
</comment>
<evidence type="ECO:0000313" key="1">
    <source>
        <dbReference type="EMBL" id="MBM6997409.1"/>
    </source>
</evidence>
<evidence type="ECO:0000313" key="2">
    <source>
        <dbReference type="Proteomes" id="UP001516620"/>
    </source>
</evidence>
<gene>
    <name evidence="1" type="ORF">IM700_017250</name>
</gene>